<protein>
    <submittedName>
        <fullName evidence="1">Uncharacterized protein</fullName>
    </submittedName>
</protein>
<evidence type="ECO:0000313" key="1">
    <source>
        <dbReference type="EMBL" id="KAG0417472.1"/>
    </source>
</evidence>
<dbReference type="EMBL" id="JABSTQ010010840">
    <property type="protein sequence ID" value="KAG0417472.1"/>
    <property type="molecule type" value="Genomic_DNA"/>
</dbReference>
<accession>A0AC60PD69</accession>
<gene>
    <name evidence="1" type="ORF">HPB47_005579</name>
</gene>
<organism evidence="1 2">
    <name type="scientific">Ixodes persulcatus</name>
    <name type="common">Taiga tick</name>
    <dbReference type="NCBI Taxonomy" id="34615"/>
    <lineage>
        <taxon>Eukaryota</taxon>
        <taxon>Metazoa</taxon>
        <taxon>Ecdysozoa</taxon>
        <taxon>Arthropoda</taxon>
        <taxon>Chelicerata</taxon>
        <taxon>Arachnida</taxon>
        <taxon>Acari</taxon>
        <taxon>Parasitiformes</taxon>
        <taxon>Ixodida</taxon>
        <taxon>Ixodoidea</taxon>
        <taxon>Ixodidae</taxon>
        <taxon>Ixodinae</taxon>
        <taxon>Ixodes</taxon>
    </lineage>
</organism>
<reference evidence="1 2" key="1">
    <citation type="journal article" date="2020" name="Cell">
        <title>Large-Scale Comparative Analyses of Tick Genomes Elucidate Their Genetic Diversity and Vector Capacities.</title>
        <authorList>
            <consortium name="Tick Genome and Microbiome Consortium (TIGMIC)"/>
            <person name="Jia N."/>
            <person name="Wang J."/>
            <person name="Shi W."/>
            <person name="Du L."/>
            <person name="Sun Y."/>
            <person name="Zhan W."/>
            <person name="Jiang J.F."/>
            <person name="Wang Q."/>
            <person name="Zhang B."/>
            <person name="Ji P."/>
            <person name="Bell-Sakyi L."/>
            <person name="Cui X.M."/>
            <person name="Yuan T.T."/>
            <person name="Jiang B.G."/>
            <person name="Yang W.F."/>
            <person name="Lam T.T."/>
            <person name="Chang Q.C."/>
            <person name="Ding S.J."/>
            <person name="Wang X.J."/>
            <person name="Zhu J.G."/>
            <person name="Ruan X.D."/>
            <person name="Zhao L."/>
            <person name="Wei J.T."/>
            <person name="Ye R.Z."/>
            <person name="Que T.C."/>
            <person name="Du C.H."/>
            <person name="Zhou Y.H."/>
            <person name="Cheng J.X."/>
            <person name="Dai P.F."/>
            <person name="Guo W.B."/>
            <person name="Han X.H."/>
            <person name="Huang E.J."/>
            <person name="Li L.F."/>
            <person name="Wei W."/>
            <person name="Gao Y.C."/>
            <person name="Liu J.Z."/>
            <person name="Shao H.Z."/>
            <person name="Wang X."/>
            <person name="Wang C.C."/>
            <person name="Yang T.C."/>
            <person name="Huo Q.B."/>
            <person name="Li W."/>
            <person name="Chen H.Y."/>
            <person name="Chen S.E."/>
            <person name="Zhou L.G."/>
            <person name="Ni X.B."/>
            <person name="Tian J.H."/>
            <person name="Sheng Y."/>
            <person name="Liu T."/>
            <person name="Pan Y.S."/>
            <person name="Xia L.Y."/>
            <person name="Li J."/>
            <person name="Zhao F."/>
            <person name="Cao W.C."/>
        </authorList>
    </citation>
    <scope>NUCLEOTIDE SEQUENCE [LARGE SCALE GENOMIC DNA]</scope>
    <source>
        <strain evidence="1">Iper-2018</strain>
    </source>
</reference>
<dbReference type="Proteomes" id="UP000805193">
    <property type="component" value="Unassembled WGS sequence"/>
</dbReference>
<evidence type="ECO:0000313" key="2">
    <source>
        <dbReference type="Proteomes" id="UP000805193"/>
    </source>
</evidence>
<comment type="caution">
    <text evidence="1">The sequence shown here is derived from an EMBL/GenBank/DDBJ whole genome shotgun (WGS) entry which is preliminary data.</text>
</comment>
<keyword evidence="2" id="KW-1185">Reference proteome</keyword>
<proteinExistence type="predicted"/>
<sequence length="640" mass="72012">MTMIFRVATLAAALLFLCPVKTQGPQDFVRNDEVWQLPGLANQTSFSQYSGYLRAGGSRLLHYWYVESERSPATDPVVLWMNGGPGCSSLLGLMTELGPFHMASDGLNLTMNPYSWNKVANVIFLEAPAGVGFSYDPSGDYHTNDDQTADDNYLAVQHFFAKFPNLRDHDFYITGESYGGIYVPMLAFRVLRDPRGIRLKGIAIGNGFLDARLLGNALVFFGYYHGLYGLSLWTRLTENCCNGSVSQHSCNFQGHVSDKCNEAVEEASYVIRDEGLNIYNLYDRCEDRGNSSRHLRGQGPRGTTRMDRSRELMLKSLNRTLTTPNLRSEPPCIDEETVIRYFNREDVKVALHVEKSPLTWSTCSDVLKYETQYETMRPVVKELVDSGTLKTLIYNGDVDMACNFWETNGYKGSLTALLRDVPLEAEHPTFPNRSSTYQQGCLLHHFEFKEILKNTSTEDAAMIVKKEYLRLRKHKLVPDKKYFPVVYEFMGRHTSTIHKGLVEFDYVPTGEPLFPDVTGPEIMYASSFRDAIAATVGQTQESGLFSRAEALQDFKIKYRSYSAGVSSEPEVLTLGDLTPFFLIWSAGLGLAVLVILIEAASANLNALCIKRRPRKQRTQILDLGRWAFHTNARIGAAECP</sequence>
<name>A0AC60PD69_IXOPE</name>